<sequence>MDIHEWLRLNLIANELKWGAKYWPWVFLTIIWAIWKARNSLVFQGIISYADQIIKHAFAIYATIKLAFSSPTSSTIKEPRFVHWEFPPRSMVKLNCDGFA</sequence>
<dbReference type="AlphaFoldDB" id="A0A1Q3C9K3"/>
<dbReference type="InParanoid" id="A0A1Q3C9K3"/>
<dbReference type="EMBL" id="BDDD01001521">
    <property type="protein sequence ID" value="GAV76743.1"/>
    <property type="molecule type" value="Genomic_DNA"/>
</dbReference>
<gene>
    <name evidence="1" type="ORF">CFOL_v3_20216</name>
</gene>
<dbReference type="OrthoDB" id="990159at2759"/>
<evidence type="ECO:0008006" key="3">
    <source>
        <dbReference type="Google" id="ProtNLM"/>
    </source>
</evidence>
<reference evidence="2" key="1">
    <citation type="submission" date="2016-04" db="EMBL/GenBank/DDBJ databases">
        <title>Cephalotus genome sequencing.</title>
        <authorList>
            <person name="Fukushima K."/>
            <person name="Hasebe M."/>
            <person name="Fang X."/>
        </authorList>
    </citation>
    <scope>NUCLEOTIDE SEQUENCE [LARGE SCALE GENOMIC DNA]</scope>
    <source>
        <strain evidence="2">cv. St1</strain>
    </source>
</reference>
<proteinExistence type="predicted"/>
<dbReference type="Proteomes" id="UP000187406">
    <property type="component" value="Unassembled WGS sequence"/>
</dbReference>
<evidence type="ECO:0000313" key="1">
    <source>
        <dbReference type="EMBL" id="GAV76743.1"/>
    </source>
</evidence>
<accession>A0A1Q3C9K3</accession>
<evidence type="ECO:0000313" key="2">
    <source>
        <dbReference type="Proteomes" id="UP000187406"/>
    </source>
</evidence>
<organism evidence="1 2">
    <name type="scientific">Cephalotus follicularis</name>
    <name type="common">Albany pitcher plant</name>
    <dbReference type="NCBI Taxonomy" id="3775"/>
    <lineage>
        <taxon>Eukaryota</taxon>
        <taxon>Viridiplantae</taxon>
        <taxon>Streptophyta</taxon>
        <taxon>Embryophyta</taxon>
        <taxon>Tracheophyta</taxon>
        <taxon>Spermatophyta</taxon>
        <taxon>Magnoliopsida</taxon>
        <taxon>eudicotyledons</taxon>
        <taxon>Gunneridae</taxon>
        <taxon>Pentapetalae</taxon>
        <taxon>rosids</taxon>
        <taxon>fabids</taxon>
        <taxon>Oxalidales</taxon>
        <taxon>Cephalotaceae</taxon>
        <taxon>Cephalotus</taxon>
    </lineage>
</organism>
<name>A0A1Q3C9K3_CEPFO</name>
<comment type="caution">
    <text evidence="1">The sequence shown here is derived from an EMBL/GenBank/DDBJ whole genome shotgun (WGS) entry which is preliminary data.</text>
</comment>
<protein>
    <recommendedName>
        <fullName evidence="3">Zf-RVT domain-containing protein</fullName>
    </recommendedName>
</protein>
<keyword evidence="2" id="KW-1185">Reference proteome</keyword>